<sequence length="248" mass="27145">MTARITITAAVIRAGLIALLMLLLAGCAGLRGDRSPEEWLSLSIAGLAATDNYAYKGQTVVATAEGWSHTPKTFQGKVVGHETIKAQADDGVTWNPVELLKEIQTDHKQIEIVKNAGPHTAAAKGAGKTVKLRVLTDEAAAREKWKQKLTGELDQLESGAPIEQTEYRKAYLNELNKSRAQLSSMLKTLQVHSEYQILIDASNLIPLSMEEQTVLTYIKDNKQKEEMRKTTMQFGSFDGRVVVPAGGK</sequence>
<accession>A0A917HUF7</accession>
<evidence type="ECO:0000313" key="2">
    <source>
        <dbReference type="Proteomes" id="UP000600247"/>
    </source>
</evidence>
<reference evidence="1 2" key="1">
    <citation type="journal article" date="2014" name="Int. J. Syst. Evol. Microbiol.">
        <title>Complete genome sequence of Corynebacterium casei LMG S-19264T (=DSM 44701T), isolated from a smear-ripened cheese.</title>
        <authorList>
            <consortium name="US DOE Joint Genome Institute (JGI-PGF)"/>
            <person name="Walter F."/>
            <person name="Albersmeier A."/>
            <person name="Kalinowski J."/>
            <person name="Ruckert C."/>
        </authorList>
    </citation>
    <scope>NUCLEOTIDE SEQUENCE [LARGE SCALE GENOMIC DNA]</scope>
    <source>
        <strain evidence="1 2">CGMCC 1.15286</strain>
    </source>
</reference>
<dbReference type="Proteomes" id="UP000600247">
    <property type="component" value="Unassembled WGS sequence"/>
</dbReference>
<evidence type="ECO:0000313" key="1">
    <source>
        <dbReference type="EMBL" id="GGG89561.1"/>
    </source>
</evidence>
<comment type="caution">
    <text evidence="1">The sequence shown here is derived from an EMBL/GenBank/DDBJ whole genome shotgun (WGS) entry which is preliminary data.</text>
</comment>
<dbReference type="RefSeq" id="WP_188892930.1">
    <property type="nucleotide sequence ID" value="NZ_BMHY01000022.1"/>
</dbReference>
<protein>
    <submittedName>
        <fullName evidence="1">Uncharacterized protein</fullName>
    </submittedName>
</protein>
<organism evidence="1 2">
    <name type="scientific">Paenibacillus radicis</name>
    <name type="common">ex Gao et al. 2016</name>
    <dbReference type="NCBI Taxonomy" id="1737354"/>
    <lineage>
        <taxon>Bacteria</taxon>
        <taxon>Bacillati</taxon>
        <taxon>Bacillota</taxon>
        <taxon>Bacilli</taxon>
        <taxon>Bacillales</taxon>
        <taxon>Paenibacillaceae</taxon>
        <taxon>Paenibacillus</taxon>
    </lineage>
</organism>
<keyword evidence="2" id="KW-1185">Reference proteome</keyword>
<dbReference type="EMBL" id="BMHY01000022">
    <property type="protein sequence ID" value="GGG89561.1"/>
    <property type="molecule type" value="Genomic_DNA"/>
</dbReference>
<gene>
    <name evidence="1" type="ORF">GCM10010918_55430</name>
</gene>
<proteinExistence type="predicted"/>
<dbReference type="PROSITE" id="PS51257">
    <property type="entry name" value="PROKAR_LIPOPROTEIN"/>
    <property type="match status" value="1"/>
</dbReference>
<dbReference type="AlphaFoldDB" id="A0A917HUF7"/>
<name>A0A917HUF7_9BACL</name>